<dbReference type="AlphaFoldDB" id="A0A4V5NEL5"/>
<evidence type="ECO:0000256" key="1">
    <source>
        <dbReference type="SAM" id="MobiDB-lite"/>
    </source>
</evidence>
<dbReference type="GO" id="GO:0016491">
    <property type="term" value="F:oxidoreductase activity"/>
    <property type="evidence" value="ECO:0007669"/>
    <property type="project" value="InterPro"/>
</dbReference>
<feature type="domain" description="Plastocyanin-like" evidence="3">
    <location>
        <begin position="27"/>
        <end position="139"/>
    </location>
</feature>
<evidence type="ECO:0000313" key="6">
    <source>
        <dbReference type="EMBL" id="TKA59209.1"/>
    </source>
</evidence>
<dbReference type="Pfam" id="PF07731">
    <property type="entry name" value="Cu-oxidase_2"/>
    <property type="match status" value="1"/>
</dbReference>
<dbReference type="EMBL" id="NAJN01001997">
    <property type="protein sequence ID" value="TKA59209.1"/>
    <property type="molecule type" value="Genomic_DNA"/>
</dbReference>
<dbReference type="InterPro" id="IPR048519">
    <property type="entry name" value="Gfd2/YDR514C-like_C"/>
</dbReference>
<evidence type="ECO:0000259" key="5">
    <source>
        <dbReference type="Pfam" id="PF21762"/>
    </source>
</evidence>
<evidence type="ECO:0000256" key="2">
    <source>
        <dbReference type="SAM" id="Phobius"/>
    </source>
</evidence>
<dbReference type="GO" id="GO:0003676">
    <property type="term" value="F:nucleic acid binding"/>
    <property type="evidence" value="ECO:0007669"/>
    <property type="project" value="InterPro"/>
</dbReference>
<dbReference type="PANTHER" id="PTHR28083">
    <property type="entry name" value="GOOD FOR FULL DBP5 ACTIVITY PROTEIN 2"/>
    <property type="match status" value="1"/>
</dbReference>
<gene>
    <name evidence="6" type="ORF">B0A49_12609</name>
</gene>
<dbReference type="CDD" id="cd13901">
    <property type="entry name" value="CuRO_3_MaLCC_like"/>
    <property type="match status" value="1"/>
</dbReference>
<keyword evidence="2" id="KW-0472">Membrane</keyword>
<feature type="compositionally biased region" description="Basic and acidic residues" evidence="1">
    <location>
        <begin position="546"/>
        <end position="558"/>
    </location>
</feature>
<feature type="compositionally biased region" description="Basic and acidic residues" evidence="1">
    <location>
        <begin position="572"/>
        <end position="590"/>
    </location>
</feature>
<feature type="domain" description="Gfd2/YDR514C-like C-terminal" evidence="5">
    <location>
        <begin position="334"/>
        <end position="522"/>
    </location>
</feature>
<dbReference type="InterPro" id="IPR012337">
    <property type="entry name" value="RNaseH-like_sf"/>
</dbReference>
<dbReference type="InterPro" id="IPR040151">
    <property type="entry name" value="Gfd2/YDR514C-like"/>
</dbReference>
<dbReference type="SUPFAM" id="SSF49503">
    <property type="entry name" value="Cupredoxins"/>
    <property type="match status" value="1"/>
</dbReference>
<accession>A0A4V5NEL5</accession>
<feature type="non-terminal residue" evidence="6">
    <location>
        <position position="1"/>
    </location>
</feature>
<sequence length="793" mass="84590">NLYRWYLDGTTFQSQFDDPTLYGILKNGSVPNYSGDLAIEVPELGEWVYIVIESPIPLPHPIHLHGHDFFVLGQGRGTYNAATSPALNLVNPPRRDVALLPAAGYLVLAFVADNPGVWLMHCHIGWHTSMGFALQIIENLPNIRSTIDDTCMVTNVCDAWKNYAGLDSITGIGNENSTTNGTTSNSNAGTNGRQIMFDSGVDSDNYMRIHSGSSTNGRNEETRAYWRTLHYTSLLSLVILIPIVLVSGEPQHIRRNCYFLDVPFFWFLTLCSGIGSWAVFSTTLLLVKATSPLTATFLGLPRSAFQLVVLGHFRLPIHSWVGPVVGPSASAPPIFVAIDLEAYEFAQHKITEIGISTLDVGHLANIPAGADGSAWLSKIRTRHLLVEEYAKLVNRRYVKGCPDKFDFGISEWISLSSVARTLSDAFRVPSDADSSLHPETSRKYRDVILVGHGVSNDTNYLKSIAFSPYACGTVVATLDTQHLVSTKQNSCGLKRLLHALGIEPEHLHNAGNDAAYTMQAMLLVAIRDWQKPGCFGLGVAPATKAEKLSSKVDKQARKDAKRARRAQQLATKRKEAEGRMTEDERAKGPAREPAMNELPAAEAARPQERANVSQSTSSTNRTLWPLIGGSLALKVGHHAALTYVNLGIGDAVTSFNISLVSGFNQTGNGTFCLPSLAPSVFQALVDAGTIREGVNASLQVIQLSSGGSALYNCADLTFSATAPALPASGCQNSTGVGGVAIANVAANGNGPANAPNTTAAVQTGGAGSDVVAAARVLGPLAAAAVAVAAAAVL</sequence>
<dbReference type="InterPro" id="IPR011706">
    <property type="entry name" value="Cu-oxidase_C"/>
</dbReference>
<feature type="domain" description="Copper acquisition factor BIM1-like" evidence="4">
    <location>
        <begin position="615"/>
        <end position="735"/>
    </location>
</feature>
<organism evidence="6 7">
    <name type="scientific">Cryomyces minteri</name>
    <dbReference type="NCBI Taxonomy" id="331657"/>
    <lineage>
        <taxon>Eukaryota</taxon>
        <taxon>Fungi</taxon>
        <taxon>Dikarya</taxon>
        <taxon>Ascomycota</taxon>
        <taxon>Pezizomycotina</taxon>
        <taxon>Dothideomycetes</taxon>
        <taxon>Dothideomycetes incertae sedis</taxon>
        <taxon>Cryomyces</taxon>
    </lineage>
</organism>
<dbReference type="OrthoDB" id="5953249at2759"/>
<dbReference type="SUPFAM" id="SSF53098">
    <property type="entry name" value="Ribonuclease H-like"/>
    <property type="match status" value="1"/>
</dbReference>
<dbReference type="GO" id="GO:0005634">
    <property type="term" value="C:nucleus"/>
    <property type="evidence" value="ECO:0007669"/>
    <property type="project" value="TreeGrafter"/>
</dbReference>
<evidence type="ECO:0000259" key="3">
    <source>
        <dbReference type="Pfam" id="PF07731"/>
    </source>
</evidence>
<dbReference type="STRING" id="331657.A0A4V5NEL5"/>
<dbReference type="Pfam" id="PF21762">
    <property type="entry name" value="DEDDh_C"/>
    <property type="match status" value="1"/>
</dbReference>
<dbReference type="Proteomes" id="UP000308768">
    <property type="component" value="Unassembled WGS sequence"/>
</dbReference>
<dbReference type="InterPro" id="IPR036397">
    <property type="entry name" value="RNaseH_sf"/>
</dbReference>
<name>A0A4V5NEL5_9PEZI</name>
<comment type="caution">
    <text evidence="6">The sequence shown here is derived from an EMBL/GenBank/DDBJ whole genome shotgun (WGS) entry which is preliminary data.</text>
</comment>
<feature type="region of interest" description="Disordered" evidence="1">
    <location>
        <begin position="599"/>
        <end position="618"/>
    </location>
</feature>
<evidence type="ECO:0000259" key="4">
    <source>
        <dbReference type="Pfam" id="PF20238"/>
    </source>
</evidence>
<dbReference type="GO" id="GO:0005507">
    <property type="term" value="F:copper ion binding"/>
    <property type="evidence" value="ECO:0007669"/>
    <property type="project" value="InterPro"/>
</dbReference>
<keyword evidence="2" id="KW-0812">Transmembrane</keyword>
<dbReference type="PANTHER" id="PTHR28083:SF1">
    <property type="entry name" value="GOOD FOR FULL DBP5 ACTIVITY PROTEIN 2"/>
    <property type="match status" value="1"/>
</dbReference>
<dbReference type="InterPro" id="IPR046530">
    <property type="entry name" value="BIM1-like_dom"/>
</dbReference>
<dbReference type="Pfam" id="PF20238">
    <property type="entry name" value="BIM1-like_dom"/>
    <property type="match status" value="1"/>
</dbReference>
<feature type="transmembrane region" description="Helical" evidence="2">
    <location>
        <begin position="224"/>
        <end position="246"/>
    </location>
</feature>
<dbReference type="Gene3D" id="2.60.40.420">
    <property type="entry name" value="Cupredoxins - blue copper proteins"/>
    <property type="match status" value="1"/>
</dbReference>
<feature type="transmembrane region" description="Helical" evidence="2">
    <location>
        <begin position="258"/>
        <end position="280"/>
    </location>
</feature>
<reference evidence="6 7" key="1">
    <citation type="submission" date="2017-03" db="EMBL/GenBank/DDBJ databases">
        <title>Genomes of endolithic fungi from Antarctica.</title>
        <authorList>
            <person name="Coleine C."/>
            <person name="Masonjones S."/>
            <person name="Stajich J.E."/>
        </authorList>
    </citation>
    <scope>NUCLEOTIDE SEQUENCE [LARGE SCALE GENOMIC DNA]</scope>
    <source>
        <strain evidence="6 7">CCFEE 5187</strain>
    </source>
</reference>
<evidence type="ECO:0000313" key="7">
    <source>
        <dbReference type="Proteomes" id="UP000308768"/>
    </source>
</evidence>
<dbReference type="InterPro" id="IPR008972">
    <property type="entry name" value="Cupredoxin"/>
</dbReference>
<dbReference type="Gene3D" id="3.30.420.10">
    <property type="entry name" value="Ribonuclease H-like superfamily/Ribonuclease H"/>
    <property type="match status" value="1"/>
</dbReference>
<feature type="region of interest" description="Disordered" evidence="1">
    <location>
        <begin position="546"/>
        <end position="594"/>
    </location>
</feature>
<protein>
    <submittedName>
        <fullName evidence="6">Uncharacterized protein</fullName>
    </submittedName>
</protein>
<proteinExistence type="predicted"/>
<keyword evidence="2" id="KW-1133">Transmembrane helix</keyword>
<dbReference type="CDD" id="cd21176">
    <property type="entry name" value="LPMO_auxiliary-like"/>
    <property type="match status" value="1"/>
</dbReference>
<keyword evidence="7" id="KW-1185">Reference proteome</keyword>